<reference evidence="10 11" key="1">
    <citation type="submission" date="2015-08" db="EMBL/GenBank/DDBJ databases">
        <title>Ancestral chromatin configuration constrains chromatin evolution on differentiating sex chromosomes in Drosophila.</title>
        <authorList>
            <person name="Zhou Q."/>
            <person name="Bachtrog D."/>
        </authorList>
    </citation>
    <scope>NUCLEOTIDE SEQUENCE [LARGE SCALE GENOMIC DNA]</scope>
    <source>
        <tissue evidence="10">Whole larvae</tissue>
    </source>
</reference>
<evidence type="ECO:0000313" key="10">
    <source>
        <dbReference type="EMBL" id="ALC47686.1"/>
    </source>
</evidence>
<accession>A0A0M5J2F7</accession>
<dbReference type="PROSITE" id="PS50405">
    <property type="entry name" value="GST_CTER"/>
    <property type="match status" value="1"/>
</dbReference>
<evidence type="ECO:0000256" key="4">
    <source>
        <dbReference type="ARBA" id="ARBA00010007"/>
    </source>
</evidence>
<feature type="domain" description="GST N-terminal" evidence="8">
    <location>
        <begin position="7"/>
        <end position="93"/>
    </location>
</feature>
<dbReference type="Proteomes" id="UP000494163">
    <property type="component" value="Chromosome 3R"/>
</dbReference>
<dbReference type="GO" id="GO:0004364">
    <property type="term" value="F:glutathione transferase activity"/>
    <property type="evidence" value="ECO:0007669"/>
    <property type="project" value="TreeGrafter"/>
</dbReference>
<name>A0A0M5J2F7_DROBS</name>
<dbReference type="EMBL" id="CP012526">
    <property type="protein sequence ID" value="ALC47686.1"/>
    <property type="molecule type" value="Genomic_DNA"/>
</dbReference>
<gene>
    <name evidence="10" type="ORF">Dbus_chr3Rg2436</name>
</gene>
<dbReference type="PROSITE" id="PS50404">
    <property type="entry name" value="GST_NTER"/>
    <property type="match status" value="1"/>
</dbReference>
<dbReference type="InterPro" id="IPR034330">
    <property type="entry name" value="GST_Zeta_C"/>
</dbReference>
<dbReference type="InterPro" id="IPR036282">
    <property type="entry name" value="Glutathione-S-Trfase_C_sf"/>
</dbReference>
<dbReference type="PANTHER" id="PTHR42673">
    <property type="entry name" value="MALEYLACETOACETATE ISOMERASE"/>
    <property type="match status" value="1"/>
</dbReference>
<evidence type="ECO:0000256" key="7">
    <source>
        <dbReference type="ARBA" id="ARBA00023232"/>
    </source>
</evidence>
<dbReference type="Gene3D" id="1.20.1050.10">
    <property type="match status" value="1"/>
</dbReference>
<dbReference type="NCBIfam" id="TIGR01262">
    <property type="entry name" value="maiA"/>
    <property type="match status" value="1"/>
</dbReference>
<comment type="catalytic activity">
    <reaction evidence="1">
        <text>4-maleylacetoacetate = 4-fumarylacetoacetate</text>
        <dbReference type="Rhea" id="RHEA:14817"/>
        <dbReference type="ChEBI" id="CHEBI:17105"/>
        <dbReference type="ChEBI" id="CHEBI:18034"/>
        <dbReference type="EC" id="5.2.1.2"/>
    </reaction>
</comment>
<dbReference type="Pfam" id="PF13410">
    <property type="entry name" value="GST_C_2"/>
    <property type="match status" value="1"/>
</dbReference>
<evidence type="ECO:0000313" key="11">
    <source>
        <dbReference type="Proteomes" id="UP000494163"/>
    </source>
</evidence>
<dbReference type="InterPro" id="IPR005955">
    <property type="entry name" value="GST_Zeta"/>
</dbReference>
<dbReference type="Gene3D" id="3.40.30.10">
    <property type="entry name" value="Glutaredoxin"/>
    <property type="match status" value="1"/>
</dbReference>
<dbReference type="InterPro" id="IPR010987">
    <property type="entry name" value="Glutathione-S-Trfase_C-like"/>
</dbReference>
<dbReference type="PANTHER" id="PTHR42673:SF4">
    <property type="entry name" value="MALEYLACETOACETATE ISOMERASE"/>
    <property type="match status" value="1"/>
</dbReference>
<dbReference type="GO" id="GO:0006559">
    <property type="term" value="P:L-phenylalanine catabolic process"/>
    <property type="evidence" value="ECO:0007669"/>
    <property type="project" value="UniProtKB-UniPathway"/>
</dbReference>
<dbReference type="GO" id="GO:0005739">
    <property type="term" value="C:mitochondrion"/>
    <property type="evidence" value="ECO:0007669"/>
    <property type="project" value="TreeGrafter"/>
</dbReference>
<keyword evidence="6" id="KW-0828">Tyrosine catabolism</keyword>
<dbReference type="SUPFAM" id="SSF47616">
    <property type="entry name" value="GST C-terminal domain-like"/>
    <property type="match status" value="1"/>
</dbReference>
<dbReference type="InterPro" id="IPR040079">
    <property type="entry name" value="Glutathione_S-Trfase"/>
</dbReference>
<evidence type="ECO:0000256" key="5">
    <source>
        <dbReference type="ARBA" id="ARBA00013199"/>
    </source>
</evidence>
<dbReference type="OMA" id="HWISQGL"/>
<dbReference type="FunFam" id="1.20.1050.10:FF:000010">
    <property type="entry name" value="Maleylacetoacetate isomerase isoform 1"/>
    <property type="match status" value="1"/>
</dbReference>
<comment type="similarity">
    <text evidence="4">Belongs to the GST superfamily. Zeta family.</text>
</comment>
<dbReference type="GO" id="GO:0006749">
    <property type="term" value="P:glutathione metabolic process"/>
    <property type="evidence" value="ECO:0007669"/>
    <property type="project" value="TreeGrafter"/>
</dbReference>
<dbReference type="CDD" id="cd03191">
    <property type="entry name" value="GST_C_Zeta"/>
    <property type="match status" value="1"/>
</dbReference>
<evidence type="ECO:0000256" key="1">
    <source>
        <dbReference type="ARBA" id="ARBA00001622"/>
    </source>
</evidence>
<dbReference type="GO" id="GO:0006572">
    <property type="term" value="P:L-tyrosine catabolic process"/>
    <property type="evidence" value="ECO:0007669"/>
    <property type="project" value="UniProtKB-KW"/>
</dbReference>
<dbReference type="InterPro" id="IPR004045">
    <property type="entry name" value="Glutathione_S-Trfase_N"/>
</dbReference>
<dbReference type="SFLD" id="SFLDG00358">
    <property type="entry name" value="Main_(cytGST)"/>
    <property type="match status" value="1"/>
</dbReference>
<evidence type="ECO:0000256" key="3">
    <source>
        <dbReference type="ARBA" id="ARBA00004671"/>
    </source>
</evidence>
<dbReference type="GO" id="GO:0016034">
    <property type="term" value="F:maleylacetoacetate isomerase activity"/>
    <property type="evidence" value="ECO:0007669"/>
    <property type="project" value="UniProtKB-EC"/>
</dbReference>
<keyword evidence="11" id="KW-1185">Reference proteome</keyword>
<dbReference type="SUPFAM" id="SSF52833">
    <property type="entry name" value="Thioredoxin-like"/>
    <property type="match status" value="1"/>
</dbReference>
<protein>
    <recommendedName>
        <fullName evidence="5">maleylacetoacetate isomerase</fullName>
        <ecNumber evidence="5">5.2.1.2</ecNumber>
    </recommendedName>
</protein>
<dbReference type="SFLD" id="SFLDS00019">
    <property type="entry name" value="Glutathione_Transferase_(cytos"/>
    <property type="match status" value="1"/>
</dbReference>
<feature type="domain" description="GST C-terminal" evidence="9">
    <location>
        <begin position="98"/>
        <end position="218"/>
    </location>
</feature>
<sequence length="223" mass="24814">MSSSAAAKPVLYAMYASSCSWRVRIALNLKQIPYDIQSISLLKPVPDTVFSNTDEYRKVNPMQQVPALHIDGHTLCDSVAIMHYLDETRPSNPLLPHDALQRAKVREIVQIICSGIQPLQNAAVLTQIGKEKYLPWAQQWISRGFRGLEQVLASSAGKYSVGDAFTMADCCLVPQVFNARRYEVDLEPYPNIVRLERELSAVPAISAGHPLRQPDCPPELASK</sequence>
<dbReference type="InterPro" id="IPR036249">
    <property type="entry name" value="Thioredoxin-like_sf"/>
</dbReference>
<evidence type="ECO:0000256" key="2">
    <source>
        <dbReference type="ARBA" id="ARBA00001955"/>
    </source>
</evidence>
<dbReference type="AlphaFoldDB" id="A0A0M5J2F7"/>
<dbReference type="EC" id="5.2.1.2" evidence="5"/>
<proteinExistence type="inferred from homology"/>
<dbReference type="UniPathway" id="UPA00139">
    <property type="reaction ID" value="UER00340"/>
</dbReference>
<organism evidence="10 11">
    <name type="scientific">Drosophila busckii</name>
    <name type="common">Fruit fly</name>
    <dbReference type="NCBI Taxonomy" id="30019"/>
    <lineage>
        <taxon>Eukaryota</taxon>
        <taxon>Metazoa</taxon>
        <taxon>Ecdysozoa</taxon>
        <taxon>Arthropoda</taxon>
        <taxon>Hexapoda</taxon>
        <taxon>Insecta</taxon>
        <taxon>Pterygota</taxon>
        <taxon>Neoptera</taxon>
        <taxon>Endopterygota</taxon>
        <taxon>Diptera</taxon>
        <taxon>Brachycera</taxon>
        <taxon>Muscomorpha</taxon>
        <taxon>Ephydroidea</taxon>
        <taxon>Drosophilidae</taxon>
        <taxon>Drosophila</taxon>
    </lineage>
</organism>
<dbReference type="OrthoDB" id="202840at2759"/>
<comment type="cofactor">
    <cofactor evidence="2">
        <name>glutathione</name>
        <dbReference type="ChEBI" id="CHEBI:57925"/>
    </cofactor>
</comment>
<dbReference type="Pfam" id="PF13417">
    <property type="entry name" value="GST_N_3"/>
    <property type="match status" value="1"/>
</dbReference>
<evidence type="ECO:0000256" key="6">
    <source>
        <dbReference type="ARBA" id="ARBA00022878"/>
    </source>
</evidence>
<keyword evidence="7" id="KW-0585">Phenylalanine catabolism</keyword>
<dbReference type="STRING" id="30019.A0A0M5J2F7"/>
<comment type="pathway">
    <text evidence="3">Amino-acid degradation; L-phenylalanine degradation; acetoacetate and fumarate from L-phenylalanine: step 5/6.</text>
</comment>
<evidence type="ECO:0000259" key="9">
    <source>
        <dbReference type="PROSITE" id="PS50405"/>
    </source>
</evidence>
<evidence type="ECO:0000259" key="8">
    <source>
        <dbReference type="PROSITE" id="PS50404"/>
    </source>
</evidence>
<dbReference type="SMR" id="A0A0M5J2F7"/>